<keyword evidence="4 8" id="KW-0812">Transmembrane</keyword>
<dbReference type="Gene3D" id="1.20.1250.20">
    <property type="entry name" value="MFS general substrate transporter like domains"/>
    <property type="match status" value="1"/>
</dbReference>
<protein>
    <submittedName>
        <fullName evidence="10">MFS transporter</fullName>
    </submittedName>
</protein>
<dbReference type="GO" id="GO:0005886">
    <property type="term" value="C:plasma membrane"/>
    <property type="evidence" value="ECO:0007669"/>
    <property type="project" value="UniProtKB-SubCell"/>
</dbReference>
<accession>A0A9X3D5C5</accession>
<dbReference type="AlphaFoldDB" id="A0A9X3D5C5"/>
<organism evidence="10 11">
    <name type="scientific">Gordonia aquimaris</name>
    <dbReference type="NCBI Taxonomy" id="2984863"/>
    <lineage>
        <taxon>Bacteria</taxon>
        <taxon>Bacillati</taxon>
        <taxon>Actinomycetota</taxon>
        <taxon>Actinomycetes</taxon>
        <taxon>Mycobacteriales</taxon>
        <taxon>Gordoniaceae</taxon>
        <taxon>Gordonia</taxon>
    </lineage>
</organism>
<comment type="caution">
    <text evidence="10">The sequence shown here is derived from an EMBL/GenBank/DDBJ whole genome shotgun (WGS) entry which is preliminary data.</text>
</comment>
<feature type="transmembrane region" description="Helical" evidence="8">
    <location>
        <begin position="151"/>
        <end position="174"/>
    </location>
</feature>
<proteinExistence type="predicted"/>
<sequence>MPQTGSSHTQTAPAQRRERSRGRSFAAAALAFAVVMLGTTLPTPLYAIYAAELGFGVVTTTVIFAIYAAGVIAALIVFGRWSDAVGRRPLLLAGALLSAASAVVFLTAGPVWQLMIGRVLSGLSAGIYAGAATAAIIELAPRGWQGRAPAIATAANIGGLGLGPLIAGLLAQFAPAPLRLPFALDLVLLAPVLVGIWFLTESVDVRAGTRLGLQRLSVPAEVRGVFVRAAIAAFAGFAVMGTFTGVTPSFVSQILGIDSHAIAGILVAVLFLTSALTQIVGRSQLTERSLIVGCAVLVVGMAVLVSGLLVPSLAILFLGAIISGIGQGLSFSKGLAAVVAASPSDRRAEVTSTYFVVAYVAISIPIVGEGFAAAHWGLRTSGIAFNIAVGVLALIALVLTLVAVRSDHGPGPRHTASRGDHSM</sequence>
<feature type="transmembrane region" description="Helical" evidence="8">
    <location>
        <begin position="119"/>
        <end position="139"/>
    </location>
</feature>
<gene>
    <name evidence="10" type="ORF">OSB52_14230</name>
</gene>
<dbReference type="RefSeq" id="WP_266062336.1">
    <property type="nucleotide sequence ID" value="NZ_JAPKFM010000014.1"/>
</dbReference>
<keyword evidence="11" id="KW-1185">Reference proteome</keyword>
<comment type="subcellular location">
    <subcellularLocation>
        <location evidence="1">Cell membrane</location>
        <topology evidence="1">Multi-pass membrane protein</topology>
    </subcellularLocation>
</comment>
<feature type="transmembrane region" description="Helical" evidence="8">
    <location>
        <begin position="55"/>
        <end position="78"/>
    </location>
</feature>
<evidence type="ECO:0000256" key="6">
    <source>
        <dbReference type="ARBA" id="ARBA00023136"/>
    </source>
</evidence>
<feature type="transmembrane region" description="Helical" evidence="8">
    <location>
        <begin position="90"/>
        <end position="113"/>
    </location>
</feature>
<feature type="domain" description="Major facilitator superfamily (MFS) profile" evidence="9">
    <location>
        <begin position="24"/>
        <end position="408"/>
    </location>
</feature>
<evidence type="ECO:0000256" key="3">
    <source>
        <dbReference type="ARBA" id="ARBA00022475"/>
    </source>
</evidence>
<feature type="region of interest" description="Disordered" evidence="7">
    <location>
        <begin position="1"/>
        <end position="21"/>
    </location>
</feature>
<dbReference type="InterPro" id="IPR020846">
    <property type="entry name" value="MFS_dom"/>
</dbReference>
<evidence type="ECO:0000313" key="11">
    <source>
        <dbReference type="Proteomes" id="UP001143347"/>
    </source>
</evidence>
<evidence type="ECO:0000259" key="9">
    <source>
        <dbReference type="PROSITE" id="PS50850"/>
    </source>
</evidence>
<reference evidence="10" key="1">
    <citation type="submission" date="2022-10" db="EMBL/GenBank/DDBJ databases">
        <title>WGS of marine actinomycetes from Thailand.</title>
        <authorList>
            <person name="Thawai C."/>
        </authorList>
    </citation>
    <scope>NUCLEOTIDE SEQUENCE</scope>
    <source>
        <strain evidence="10">SW21</strain>
    </source>
</reference>
<evidence type="ECO:0000313" key="10">
    <source>
        <dbReference type="EMBL" id="MCX2965253.1"/>
    </source>
</evidence>
<dbReference type="InterPro" id="IPR050171">
    <property type="entry name" value="MFS_Transporters"/>
</dbReference>
<feature type="transmembrane region" description="Helical" evidence="8">
    <location>
        <begin position="225"/>
        <end position="247"/>
    </location>
</feature>
<dbReference type="InterPro" id="IPR011701">
    <property type="entry name" value="MFS"/>
</dbReference>
<feature type="transmembrane region" description="Helical" evidence="8">
    <location>
        <begin position="353"/>
        <end position="377"/>
    </location>
</feature>
<feature type="transmembrane region" description="Helical" evidence="8">
    <location>
        <begin position="259"/>
        <end position="277"/>
    </location>
</feature>
<evidence type="ECO:0000256" key="2">
    <source>
        <dbReference type="ARBA" id="ARBA00022448"/>
    </source>
</evidence>
<evidence type="ECO:0000256" key="4">
    <source>
        <dbReference type="ARBA" id="ARBA00022692"/>
    </source>
</evidence>
<keyword evidence="5 8" id="KW-1133">Transmembrane helix</keyword>
<name>A0A9X3D5C5_9ACTN</name>
<evidence type="ECO:0000256" key="7">
    <source>
        <dbReference type="SAM" id="MobiDB-lite"/>
    </source>
</evidence>
<dbReference type="Proteomes" id="UP001143347">
    <property type="component" value="Unassembled WGS sequence"/>
</dbReference>
<keyword evidence="2" id="KW-0813">Transport</keyword>
<keyword evidence="3" id="KW-1003">Cell membrane</keyword>
<feature type="transmembrane region" description="Helical" evidence="8">
    <location>
        <begin position="383"/>
        <end position="404"/>
    </location>
</feature>
<dbReference type="InterPro" id="IPR036259">
    <property type="entry name" value="MFS_trans_sf"/>
</dbReference>
<feature type="transmembrane region" description="Helical" evidence="8">
    <location>
        <begin position="180"/>
        <end position="200"/>
    </location>
</feature>
<feature type="transmembrane region" description="Helical" evidence="8">
    <location>
        <begin position="289"/>
        <end position="309"/>
    </location>
</feature>
<dbReference type="PANTHER" id="PTHR23517:SF13">
    <property type="entry name" value="MAJOR FACILITATOR SUPERFAMILY MFS_1"/>
    <property type="match status" value="1"/>
</dbReference>
<evidence type="ECO:0000256" key="8">
    <source>
        <dbReference type="SAM" id="Phobius"/>
    </source>
</evidence>
<feature type="transmembrane region" description="Helical" evidence="8">
    <location>
        <begin position="315"/>
        <end position="341"/>
    </location>
</feature>
<dbReference type="PROSITE" id="PS50850">
    <property type="entry name" value="MFS"/>
    <property type="match status" value="1"/>
</dbReference>
<feature type="transmembrane region" description="Helical" evidence="8">
    <location>
        <begin position="25"/>
        <end position="49"/>
    </location>
</feature>
<feature type="compositionally biased region" description="Polar residues" evidence="7">
    <location>
        <begin position="1"/>
        <end position="11"/>
    </location>
</feature>
<dbReference type="SUPFAM" id="SSF103473">
    <property type="entry name" value="MFS general substrate transporter"/>
    <property type="match status" value="1"/>
</dbReference>
<dbReference type="EMBL" id="JAPKFM010000014">
    <property type="protein sequence ID" value="MCX2965253.1"/>
    <property type="molecule type" value="Genomic_DNA"/>
</dbReference>
<evidence type="ECO:0000256" key="1">
    <source>
        <dbReference type="ARBA" id="ARBA00004651"/>
    </source>
</evidence>
<dbReference type="PANTHER" id="PTHR23517">
    <property type="entry name" value="RESISTANCE PROTEIN MDTM, PUTATIVE-RELATED-RELATED"/>
    <property type="match status" value="1"/>
</dbReference>
<dbReference type="GO" id="GO:0022857">
    <property type="term" value="F:transmembrane transporter activity"/>
    <property type="evidence" value="ECO:0007669"/>
    <property type="project" value="InterPro"/>
</dbReference>
<dbReference type="Pfam" id="PF07690">
    <property type="entry name" value="MFS_1"/>
    <property type="match status" value="1"/>
</dbReference>
<keyword evidence="6 8" id="KW-0472">Membrane</keyword>
<evidence type="ECO:0000256" key="5">
    <source>
        <dbReference type="ARBA" id="ARBA00022989"/>
    </source>
</evidence>